<dbReference type="AlphaFoldDB" id="A0AAN7H7Z5"/>
<reference evidence="1" key="1">
    <citation type="journal article" date="2023" name="Mol. Phylogenet. Evol.">
        <title>Genome-scale phylogeny and comparative genomics of the fungal order Sordariales.</title>
        <authorList>
            <person name="Hensen N."/>
            <person name="Bonometti L."/>
            <person name="Westerberg I."/>
            <person name="Brannstrom I.O."/>
            <person name="Guillou S."/>
            <person name="Cros-Aarteil S."/>
            <person name="Calhoun S."/>
            <person name="Haridas S."/>
            <person name="Kuo A."/>
            <person name="Mondo S."/>
            <person name="Pangilinan J."/>
            <person name="Riley R."/>
            <person name="LaButti K."/>
            <person name="Andreopoulos B."/>
            <person name="Lipzen A."/>
            <person name="Chen C."/>
            <person name="Yan M."/>
            <person name="Daum C."/>
            <person name="Ng V."/>
            <person name="Clum A."/>
            <person name="Steindorff A."/>
            <person name="Ohm R.A."/>
            <person name="Martin F."/>
            <person name="Silar P."/>
            <person name="Natvig D.O."/>
            <person name="Lalanne C."/>
            <person name="Gautier V."/>
            <person name="Ament-Velasquez S.L."/>
            <person name="Kruys A."/>
            <person name="Hutchinson M.I."/>
            <person name="Powell A.J."/>
            <person name="Barry K."/>
            <person name="Miller A.N."/>
            <person name="Grigoriev I.V."/>
            <person name="Debuchy R."/>
            <person name="Gladieux P."/>
            <person name="Hiltunen Thoren M."/>
            <person name="Johannesson H."/>
        </authorList>
    </citation>
    <scope>NUCLEOTIDE SEQUENCE</scope>
    <source>
        <strain evidence="1">CBS 532.94</strain>
    </source>
</reference>
<protein>
    <submittedName>
        <fullName evidence="1">Uncharacterized protein</fullName>
    </submittedName>
</protein>
<dbReference type="Proteomes" id="UP001303760">
    <property type="component" value="Unassembled WGS sequence"/>
</dbReference>
<evidence type="ECO:0000313" key="2">
    <source>
        <dbReference type="Proteomes" id="UP001303760"/>
    </source>
</evidence>
<gene>
    <name evidence="1" type="ORF">C8A03DRAFT_38049</name>
</gene>
<organism evidence="1 2">
    <name type="scientific">Achaetomium macrosporum</name>
    <dbReference type="NCBI Taxonomy" id="79813"/>
    <lineage>
        <taxon>Eukaryota</taxon>
        <taxon>Fungi</taxon>
        <taxon>Dikarya</taxon>
        <taxon>Ascomycota</taxon>
        <taxon>Pezizomycotina</taxon>
        <taxon>Sordariomycetes</taxon>
        <taxon>Sordariomycetidae</taxon>
        <taxon>Sordariales</taxon>
        <taxon>Chaetomiaceae</taxon>
        <taxon>Achaetomium</taxon>
    </lineage>
</organism>
<name>A0AAN7H7Z5_9PEZI</name>
<feature type="non-terminal residue" evidence="1">
    <location>
        <position position="211"/>
    </location>
</feature>
<accession>A0AAN7H7Z5</accession>
<comment type="caution">
    <text evidence="1">The sequence shown here is derived from an EMBL/GenBank/DDBJ whole genome shotgun (WGS) entry which is preliminary data.</text>
</comment>
<reference evidence="1" key="2">
    <citation type="submission" date="2023-05" db="EMBL/GenBank/DDBJ databases">
        <authorList>
            <consortium name="Lawrence Berkeley National Laboratory"/>
            <person name="Steindorff A."/>
            <person name="Hensen N."/>
            <person name="Bonometti L."/>
            <person name="Westerberg I."/>
            <person name="Brannstrom I.O."/>
            <person name="Guillou S."/>
            <person name="Cros-Aarteil S."/>
            <person name="Calhoun S."/>
            <person name="Haridas S."/>
            <person name="Kuo A."/>
            <person name="Mondo S."/>
            <person name="Pangilinan J."/>
            <person name="Riley R."/>
            <person name="Labutti K."/>
            <person name="Andreopoulos B."/>
            <person name="Lipzen A."/>
            <person name="Chen C."/>
            <person name="Yanf M."/>
            <person name="Daum C."/>
            <person name="Ng V."/>
            <person name="Clum A."/>
            <person name="Ohm R."/>
            <person name="Martin F."/>
            <person name="Silar P."/>
            <person name="Natvig D."/>
            <person name="Lalanne C."/>
            <person name="Gautier V."/>
            <person name="Ament-Velasquez S.L."/>
            <person name="Kruys A."/>
            <person name="Hutchinson M.I."/>
            <person name="Powell A.J."/>
            <person name="Barry K."/>
            <person name="Miller A.N."/>
            <person name="Grigoriev I.V."/>
            <person name="Debuchy R."/>
            <person name="Gladieux P."/>
            <person name="Thoren M.H."/>
            <person name="Johannesson H."/>
        </authorList>
    </citation>
    <scope>NUCLEOTIDE SEQUENCE</scope>
    <source>
        <strain evidence="1">CBS 532.94</strain>
    </source>
</reference>
<keyword evidence="2" id="KW-1185">Reference proteome</keyword>
<proteinExistence type="predicted"/>
<sequence>MEKYIYKRWFRPYRTEISVGQFLVKFIRPKGVSSHSAPPSRPVIDHILALNKAICAKADIRTQEDLGSRSGSSEQISDQAPTCNTRVLHPLFGALLIIVCIDEYNDEDSTTIGRFPVYLVPTGAEDGLSAPISFDSISDKVEPHFEGAVKTTLETAFDFVMALEAREAAAYGPLVDPLTVAVLDYTDEGVEDLTTLPSSQWVSDEKAEEWG</sequence>
<dbReference type="EMBL" id="MU860405">
    <property type="protein sequence ID" value="KAK4234183.1"/>
    <property type="molecule type" value="Genomic_DNA"/>
</dbReference>
<evidence type="ECO:0000313" key="1">
    <source>
        <dbReference type="EMBL" id="KAK4234183.1"/>
    </source>
</evidence>